<dbReference type="PANTHER" id="PTHR11922:SF2">
    <property type="entry name" value="GMP SYNTHASE [GLUTAMINE-HYDROLYZING]"/>
    <property type="match status" value="1"/>
</dbReference>
<evidence type="ECO:0000256" key="4">
    <source>
        <dbReference type="ARBA" id="ARBA00022598"/>
    </source>
</evidence>
<dbReference type="CDD" id="cd01742">
    <property type="entry name" value="GATase1_GMP_Synthase"/>
    <property type="match status" value="1"/>
</dbReference>
<dbReference type="FunFam" id="3.30.300.10:FF:000013">
    <property type="entry name" value="GMP synthase (Glutamine-hydrolyzing)"/>
    <property type="match status" value="1"/>
</dbReference>
<dbReference type="EC" id="6.3.5.2" evidence="3"/>
<dbReference type="InterPro" id="IPR029062">
    <property type="entry name" value="Class_I_gatase-like"/>
</dbReference>
<evidence type="ECO:0000256" key="7">
    <source>
        <dbReference type="ARBA" id="ARBA00022755"/>
    </source>
</evidence>
<dbReference type="GO" id="GO:0005829">
    <property type="term" value="C:cytosol"/>
    <property type="evidence" value="ECO:0007669"/>
    <property type="project" value="TreeGrafter"/>
</dbReference>
<evidence type="ECO:0000256" key="2">
    <source>
        <dbReference type="ARBA" id="ARBA00011738"/>
    </source>
</evidence>
<dbReference type="InterPro" id="IPR025777">
    <property type="entry name" value="GMPS_ATP_PPase_dom"/>
</dbReference>
<dbReference type="NCBIfam" id="TIGR00888">
    <property type="entry name" value="guaA_Nterm"/>
    <property type="match status" value="1"/>
</dbReference>
<dbReference type="InterPro" id="IPR014729">
    <property type="entry name" value="Rossmann-like_a/b/a_fold"/>
</dbReference>
<evidence type="ECO:0000259" key="12">
    <source>
        <dbReference type="PROSITE" id="PS51553"/>
    </source>
</evidence>
<keyword evidence="5 11" id="KW-0547">Nucleotide-binding</keyword>
<dbReference type="InterPro" id="IPR001674">
    <property type="entry name" value="GMP_synth_C"/>
</dbReference>
<comment type="pathway">
    <text evidence="1">Purine metabolism; GMP biosynthesis; GMP from XMP (L-Gln route): step 1/1.</text>
</comment>
<dbReference type="Pfam" id="PF00117">
    <property type="entry name" value="GATase"/>
    <property type="match status" value="1"/>
</dbReference>
<organism evidence="13 14">
    <name type="scientific">Vespula vulgaris</name>
    <name type="common">Yellow jacket</name>
    <name type="synonym">Wasp</name>
    <dbReference type="NCBI Taxonomy" id="7454"/>
    <lineage>
        <taxon>Eukaryota</taxon>
        <taxon>Metazoa</taxon>
        <taxon>Ecdysozoa</taxon>
        <taxon>Arthropoda</taxon>
        <taxon>Hexapoda</taxon>
        <taxon>Insecta</taxon>
        <taxon>Pterygota</taxon>
        <taxon>Neoptera</taxon>
        <taxon>Endopterygota</taxon>
        <taxon>Hymenoptera</taxon>
        <taxon>Apocrita</taxon>
        <taxon>Aculeata</taxon>
        <taxon>Vespoidea</taxon>
        <taxon>Vespidae</taxon>
        <taxon>Vespinae</taxon>
        <taxon>Vespula</taxon>
    </lineage>
</organism>
<dbReference type="PRINTS" id="PR00096">
    <property type="entry name" value="GATASE"/>
</dbReference>
<evidence type="ECO:0000313" key="13">
    <source>
        <dbReference type="EMBL" id="KAF7412317.1"/>
    </source>
</evidence>
<dbReference type="Gene3D" id="3.30.300.10">
    <property type="match status" value="2"/>
</dbReference>
<evidence type="ECO:0000256" key="10">
    <source>
        <dbReference type="ARBA" id="ARBA00031356"/>
    </source>
</evidence>
<dbReference type="AlphaFoldDB" id="A0A834KUM3"/>
<evidence type="ECO:0000313" key="14">
    <source>
        <dbReference type="Proteomes" id="UP000614350"/>
    </source>
</evidence>
<dbReference type="PROSITE" id="PS51273">
    <property type="entry name" value="GATASE_TYPE_1"/>
    <property type="match status" value="1"/>
</dbReference>
<reference evidence="13" key="1">
    <citation type="journal article" date="2020" name="G3 (Bethesda)">
        <title>High-Quality Assemblies for Three Invasive Social Wasps from the &lt;i&gt;Vespula&lt;/i&gt; Genus.</title>
        <authorList>
            <person name="Harrop T.W.R."/>
            <person name="Guhlin J."/>
            <person name="McLaughlin G.M."/>
            <person name="Permina E."/>
            <person name="Stockwell P."/>
            <person name="Gilligan J."/>
            <person name="Le Lec M.F."/>
            <person name="Gruber M.A.M."/>
            <person name="Quinn O."/>
            <person name="Lovegrove M."/>
            <person name="Duncan E.J."/>
            <person name="Remnant E.J."/>
            <person name="Van Eeckhoven J."/>
            <person name="Graham B."/>
            <person name="Knapp R.A."/>
            <person name="Langford K.W."/>
            <person name="Kronenberg Z."/>
            <person name="Press M.O."/>
            <person name="Eacker S.M."/>
            <person name="Wilson-Rankin E.E."/>
            <person name="Purcell J."/>
            <person name="Lester P.J."/>
            <person name="Dearden P.K."/>
        </authorList>
    </citation>
    <scope>NUCLEOTIDE SEQUENCE</scope>
    <source>
        <strain evidence="13">Marl-1</strain>
    </source>
</reference>
<evidence type="ECO:0000256" key="1">
    <source>
        <dbReference type="ARBA" id="ARBA00005153"/>
    </source>
</evidence>
<dbReference type="PANTHER" id="PTHR11922">
    <property type="entry name" value="GMP SYNTHASE-RELATED"/>
    <property type="match status" value="1"/>
</dbReference>
<evidence type="ECO:0000256" key="8">
    <source>
        <dbReference type="ARBA" id="ARBA00022840"/>
    </source>
</evidence>
<dbReference type="Gene3D" id="3.40.50.880">
    <property type="match status" value="1"/>
</dbReference>
<protein>
    <recommendedName>
        <fullName evidence="3">GMP synthase (glutamine-hydrolyzing)</fullName>
        <ecNumber evidence="3">6.3.5.2</ecNumber>
    </recommendedName>
    <alternativeName>
        <fullName evidence="10">Glutamine amidotransferase</fullName>
    </alternativeName>
</protein>
<dbReference type="FunFam" id="3.40.50.880:FF:000013">
    <property type="entry name" value="GMP synthase [glutamine-hydrolyzing]"/>
    <property type="match status" value="1"/>
</dbReference>
<evidence type="ECO:0000256" key="9">
    <source>
        <dbReference type="ARBA" id="ARBA00022962"/>
    </source>
</evidence>
<keyword evidence="4" id="KW-0436">Ligase</keyword>
<dbReference type="Proteomes" id="UP000614350">
    <property type="component" value="Unassembled WGS sequence"/>
</dbReference>
<dbReference type="PROSITE" id="PS51553">
    <property type="entry name" value="GMPS_ATP_PPASE"/>
    <property type="match status" value="1"/>
</dbReference>
<keyword evidence="7 11" id="KW-0658">Purine biosynthesis</keyword>
<dbReference type="SUPFAM" id="SSF52402">
    <property type="entry name" value="Adenine nucleotide alpha hydrolases-like"/>
    <property type="match status" value="1"/>
</dbReference>
<proteinExistence type="predicted"/>
<dbReference type="InterPro" id="IPR004739">
    <property type="entry name" value="GMP_synth_GATase"/>
</dbReference>
<accession>A0A834KUM3</accession>
<dbReference type="CDD" id="cd01997">
    <property type="entry name" value="GMP_synthase_C"/>
    <property type="match status" value="1"/>
</dbReference>
<feature type="domain" description="GMPS ATP-PPase" evidence="12">
    <location>
        <begin position="221"/>
        <end position="456"/>
    </location>
</feature>
<dbReference type="PRINTS" id="PR00097">
    <property type="entry name" value="ANTSNTHASEII"/>
</dbReference>
<gene>
    <name evidence="13" type="ORF">HZH66_001213</name>
</gene>
<feature type="binding site" evidence="11">
    <location>
        <begin position="248"/>
        <end position="254"/>
    </location>
    <ligand>
        <name>ATP</name>
        <dbReference type="ChEBI" id="CHEBI:30616"/>
    </ligand>
</feature>
<dbReference type="Gene3D" id="3.40.50.620">
    <property type="entry name" value="HUPs"/>
    <property type="match status" value="1"/>
</dbReference>
<dbReference type="FunFam" id="3.30.300.10:FF:000014">
    <property type="entry name" value="Burgundy, isoform B"/>
    <property type="match status" value="1"/>
</dbReference>
<dbReference type="FunFam" id="3.40.50.620:FF:000044">
    <property type="entry name" value="GMP synthase [glutamine-hydrolyzing]"/>
    <property type="match status" value="1"/>
</dbReference>
<dbReference type="GO" id="GO:0005524">
    <property type="term" value="F:ATP binding"/>
    <property type="evidence" value="ECO:0007669"/>
    <property type="project" value="UniProtKB-UniRule"/>
</dbReference>
<dbReference type="Pfam" id="PF02540">
    <property type="entry name" value="NAD_synthase"/>
    <property type="match status" value="1"/>
</dbReference>
<dbReference type="UniPathway" id="UPA00189">
    <property type="reaction ID" value="UER00296"/>
</dbReference>
<keyword evidence="14" id="KW-1185">Reference proteome</keyword>
<evidence type="ECO:0000256" key="3">
    <source>
        <dbReference type="ARBA" id="ARBA00012746"/>
    </source>
</evidence>
<sequence length="718" mass="79173">MEKSADGPLFRADRNNGADEGAIGISCIDERVAILDAGAQYGKVIDRKVHELNIHSDILPLDTPAITLQEKGYKAIIISGGPSSVYAEDAPRYDADIFRIGIPVLGICYGMQMMNKEFGGIIVRKSGREDGQYSIEIDTKCLLFKGLEKEQMVLLTHGDSIDRIADCFRITAKSSNFIVGIASDKMNLYGVQFHPEVDLTPNGKIMLHNFLYGIAGLTGNYTLRDREAQCIQYIRHAVDNKKVLLLVSGGVDSTVCAVLLNKALSKDQVIALHINNGFMRKGETQFVEQSLSQLGIRLRVVNAAHCFMQGTTSVPLDNINPALNANTINSKGIVSTGTTPRTRLTKMLCATTNPEEKRKIIGDVFVRVANEAIAELGLKPEEVILGQGTLRPDLIESANAMASGKADAIKTHHNDSDLVRALRARGHVVEPLKDFHKDEVRQLGCDLEIPALLVSRHPFPGPGLAIRILCADEPYMDKDFSETQVIVKIMAEYEQMLQKKHALLNRVEGTTNETERQQLRRVSSRRHIAATLLPIRSVGVQGDCRSYSYVVGLSSEESISEGVEWEDMLFLARLIPRVCHNVNRVCYIFGPQLHHPVTDITQTHLTSNVIATLRQADHLANQVLAANGCMGVINQMPIVLIPIHFDRDAASRTPSCQRSIVIRPFCTNDFMTGTPAIPGKELPIHVVKKMVTEISTVPGISRVLYDLTPKPPGTTEWE</sequence>
<evidence type="ECO:0000256" key="6">
    <source>
        <dbReference type="ARBA" id="ARBA00022749"/>
    </source>
</evidence>
<dbReference type="Pfam" id="PF00958">
    <property type="entry name" value="GMP_synt_C"/>
    <property type="match status" value="1"/>
</dbReference>
<comment type="subunit">
    <text evidence="2">Homodimer.</text>
</comment>
<dbReference type="InterPro" id="IPR022310">
    <property type="entry name" value="NAD/GMP_synthase"/>
</dbReference>
<keyword evidence="6 11" id="KW-0332">GMP biosynthesis</keyword>
<keyword evidence="9" id="KW-0315">Glutamine amidotransferase</keyword>
<keyword evidence="8 11" id="KW-0067">ATP-binding</keyword>
<dbReference type="GO" id="GO:0003921">
    <property type="term" value="F:GMP synthase activity"/>
    <property type="evidence" value="ECO:0007669"/>
    <property type="project" value="InterPro"/>
</dbReference>
<evidence type="ECO:0000256" key="11">
    <source>
        <dbReference type="PROSITE-ProRule" id="PRU00886"/>
    </source>
</evidence>
<dbReference type="SUPFAM" id="SSF52317">
    <property type="entry name" value="Class I glutamine amidotransferase-like"/>
    <property type="match status" value="1"/>
</dbReference>
<dbReference type="EMBL" id="JACSEA010000001">
    <property type="protein sequence ID" value="KAF7412317.1"/>
    <property type="molecule type" value="Genomic_DNA"/>
</dbReference>
<evidence type="ECO:0000256" key="5">
    <source>
        <dbReference type="ARBA" id="ARBA00022741"/>
    </source>
</evidence>
<comment type="caution">
    <text evidence="13">The sequence shown here is derived from an EMBL/GenBank/DDBJ whole genome shotgun (WGS) entry which is preliminary data.</text>
</comment>
<dbReference type="InterPro" id="IPR017926">
    <property type="entry name" value="GATASE"/>
</dbReference>
<dbReference type="SUPFAM" id="SSF54810">
    <property type="entry name" value="GMP synthetase C-terminal dimerisation domain"/>
    <property type="match status" value="2"/>
</dbReference>
<name>A0A834KUM3_VESVU</name>